<dbReference type="OrthoDB" id="4840364at2759"/>
<feature type="region of interest" description="Disordered" evidence="1">
    <location>
        <begin position="814"/>
        <end position="855"/>
    </location>
</feature>
<feature type="compositionally biased region" description="Basic and acidic residues" evidence="1">
    <location>
        <begin position="909"/>
        <end position="925"/>
    </location>
</feature>
<feature type="compositionally biased region" description="Basic and acidic residues" evidence="1">
    <location>
        <begin position="1111"/>
        <end position="1121"/>
    </location>
</feature>
<feature type="compositionally biased region" description="Polar residues" evidence="1">
    <location>
        <begin position="1127"/>
        <end position="1153"/>
    </location>
</feature>
<feature type="compositionally biased region" description="Low complexity" evidence="1">
    <location>
        <begin position="951"/>
        <end position="963"/>
    </location>
</feature>
<feature type="region of interest" description="Disordered" evidence="1">
    <location>
        <begin position="1"/>
        <end position="21"/>
    </location>
</feature>
<gene>
    <name evidence="2" type="ORF">CCHL11_08692</name>
</gene>
<feature type="compositionally biased region" description="Basic and acidic residues" evidence="1">
    <location>
        <begin position="1166"/>
        <end position="1175"/>
    </location>
</feature>
<dbReference type="EMBL" id="MPGH01000233">
    <property type="protein sequence ID" value="OLN82027.1"/>
    <property type="molecule type" value="Genomic_DNA"/>
</dbReference>
<feature type="compositionally biased region" description="Basic and acidic residues" evidence="1">
    <location>
        <begin position="823"/>
        <end position="847"/>
    </location>
</feature>
<feature type="compositionally biased region" description="Low complexity" evidence="1">
    <location>
        <begin position="1090"/>
        <end position="1106"/>
    </location>
</feature>
<feature type="compositionally biased region" description="Polar residues" evidence="1">
    <location>
        <begin position="1014"/>
        <end position="1030"/>
    </location>
</feature>
<evidence type="ECO:0000313" key="3">
    <source>
        <dbReference type="Proteomes" id="UP000186583"/>
    </source>
</evidence>
<feature type="compositionally biased region" description="Polar residues" evidence="1">
    <location>
        <begin position="1053"/>
        <end position="1062"/>
    </location>
</feature>
<keyword evidence="3" id="KW-1185">Reference proteome</keyword>
<name>A0A1Q8RCE7_9PEZI</name>
<comment type="caution">
    <text evidence="2">The sequence shown here is derived from an EMBL/GenBank/DDBJ whole genome shotgun (WGS) entry which is preliminary data.</text>
</comment>
<proteinExistence type="predicted"/>
<feature type="compositionally biased region" description="Polar residues" evidence="1">
    <location>
        <begin position="894"/>
        <end position="908"/>
    </location>
</feature>
<protein>
    <submittedName>
        <fullName evidence="2">Uncharacterized protein</fullName>
    </submittedName>
</protein>
<sequence>MSDDPDFSDSPGGASHETFTPLDSTLQSELYDALEALYATDVSDIPLPRDALKPDPESHSVTAKRHAAGTPLDAACAQLSDCLKAWRVKIQLRYLRRQTAIYHLHPPENSDDFESRVRGHSMSAADSELIANLRSMCPKLGFEVFPVVLTYTGTTCQYEVPVPSQPNNDHNRPDQAAQTICWKRYQYVKHSPVIQDFRAFTGTTLAKMGACHRSNVLDERNVAWERARRGIFFWQHHRERQDFEEERRAREEYPRWQQHIIPGTISDLGSYEAPAIIIVPLSTQLEFVDLAERPPHPADIWHYLLGQCDESSHPYFYFAALKALCYYVWPEPGNAPQETHILAMKVRDRQDWVHAVDPGLMGNLILTSLTFKDHQLCKHLIEHSHIEPKIDYAWLCAKQSVYCYDAADVLKGLGRFLFQSHEFLQIANAINKLPVCSVTGTASGVIGEFVESALTTYLKLPVSANHGWVVASFLKFFPEFDTWCHLVNSIVSRGLRNHIQFMLGMLNGMLGAARRCSVPLEKVKTFYEKQTKLLGTPSWQISDLISNRTRDQSDEAQTARQAWCVKTPSEALRDETTLLPMSHAVIAGLFRNLDRLGMHDEVATLADHIVTCLPKMEPIHMAGLWLPTLRVLHDLVDPRNPAYRRMFQGIFERYEEAVFENLSGQTEESPGIISPMNTCCEHCKMLESFFEQPKWKSMPLIKTRAAVEHIQQQLLEQDKPIRTDVSGKNERALILQLTKASLDNERLRKAGELRRQEASRVVRQFNPDELLPFLGTKMTIARKLANAETQKPSAQETPARASASPLAITLGFSRTSSPYSATPRRDVPELMAKRESTPRTDPFDRHAATVASSSKGLGITKAEPYSVSPPAKKSDDGFKDIRDIFASVKKEETVASSSQGPVKSSSTSMRDRLKNLGHVKLESAPKYDNYSQSSTDRLRAAVDKKRHRNATPRSSSSGASTLLSRRDPLGSFTGVRSKDSMPSLVEKDGVSRLSAAPTPPSASSSGHKVRANAHHSSTTQLPTRTGSFSRRSPRLDIFPDPSVSLPGLDKSTTRSGSHSSACASGEPDYTAAILDAERARKKRPAGSTWGVRTASGSVAGSGTASAPGKSRFGDLARDKMTPRLSDSARQSGSSNDRAGSRGPLSTRSPNKGSVSRHHASSTTAKRKVDDSHDLIDLCSNSPSRGSSKRQKRTAVFDPLDDDPFAD</sequence>
<accession>A0A1Q8RCE7</accession>
<feature type="region of interest" description="Disordered" evidence="1">
    <location>
        <begin position="890"/>
        <end position="1206"/>
    </location>
</feature>
<dbReference type="AlphaFoldDB" id="A0A1Q8RCE7"/>
<reference evidence="2 3" key="1">
    <citation type="submission" date="2016-11" db="EMBL/GenBank/DDBJ databases">
        <title>Draft Genome Assembly of Colletotrichum chlorophyti a pathogen of herbaceous plants.</title>
        <authorList>
            <person name="Gan P."/>
            <person name="Narusaka M."/>
            <person name="Tsushima A."/>
            <person name="Narusaka Y."/>
            <person name="Takano Y."/>
            <person name="Shirasu K."/>
        </authorList>
    </citation>
    <scope>NUCLEOTIDE SEQUENCE [LARGE SCALE GENOMIC DNA]</scope>
    <source>
        <strain evidence="2 3">NTL11</strain>
    </source>
</reference>
<organism evidence="2 3">
    <name type="scientific">Colletotrichum chlorophyti</name>
    <dbReference type="NCBI Taxonomy" id="708187"/>
    <lineage>
        <taxon>Eukaryota</taxon>
        <taxon>Fungi</taxon>
        <taxon>Dikarya</taxon>
        <taxon>Ascomycota</taxon>
        <taxon>Pezizomycotina</taxon>
        <taxon>Sordariomycetes</taxon>
        <taxon>Hypocreomycetidae</taxon>
        <taxon>Glomerellales</taxon>
        <taxon>Glomerellaceae</taxon>
        <taxon>Colletotrichum</taxon>
    </lineage>
</organism>
<dbReference type="Proteomes" id="UP000186583">
    <property type="component" value="Unassembled WGS sequence"/>
</dbReference>
<evidence type="ECO:0000313" key="2">
    <source>
        <dbReference type="EMBL" id="OLN82027.1"/>
    </source>
</evidence>
<evidence type="ECO:0000256" key="1">
    <source>
        <dbReference type="SAM" id="MobiDB-lite"/>
    </source>
</evidence>